<name>A0A1E5XQG3_9HYPH</name>
<evidence type="ECO:0000259" key="1">
    <source>
        <dbReference type="PROSITE" id="PS51186"/>
    </source>
</evidence>
<gene>
    <name evidence="2" type="ORF">VW23_019330</name>
</gene>
<dbReference type="Proteomes" id="UP000095463">
    <property type="component" value="Unassembled WGS sequence"/>
</dbReference>
<dbReference type="CDD" id="cd04301">
    <property type="entry name" value="NAT_SF"/>
    <property type="match status" value="1"/>
</dbReference>
<dbReference type="PROSITE" id="PS51186">
    <property type="entry name" value="GNAT"/>
    <property type="match status" value="1"/>
</dbReference>
<dbReference type="SUPFAM" id="SSF55729">
    <property type="entry name" value="Acyl-CoA N-acyltransferases (Nat)"/>
    <property type="match status" value="1"/>
</dbReference>
<evidence type="ECO:0000313" key="2">
    <source>
        <dbReference type="EMBL" id="OEO30823.1"/>
    </source>
</evidence>
<dbReference type="PANTHER" id="PTHR43617">
    <property type="entry name" value="L-AMINO ACID N-ACETYLTRANSFERASE"/>
    <property type="match status" value="1"/>
</dbReference>
<dbReference type="Pfam" id="PF00583">
    <property type="entry name" value="Acetyltransf_1"/>
    <property type="match status" value="1"/>
</dbReference>
<organism evidence="2 3">
    <name type="scientific">Devosia insulae DS-56</name>
    <dbReference type="NCBI Taxonomy" id="1116389"/>
    <lineage>
        <taxon>Bacteria</taxon>
        <taxon>Pseudomonadati</taxon>
        <taxon>Pseudomonadota</taxon>
        <taxon>Alphaproteobacteria</taxon>
        <taxon>Hyphomicrobiales</taxon>
        <taxon>Devosiaceae</taxon>
        <taxon>Devosia</taxon>
    </lineage>
</organism>
<dbReference type="InterPro" id="IPR050276">
    <property type="entry name" value="MshD_Acetyltransferase"/>
</dbReference>
<comment type="caution">
    <text evidence="2">The sequence shown here is derived from an EMBL/GenBank/DDBJ whole genome shotgun (WGS) entry which is preliminary data.</text>
</comment>
<dbReference type="AlphaFoldDB" id="A0A1E5XQG3"/>
<evidence type="ECO:0000313" key="3">
    <source>
        <dbReference type="Proteomes" id="UP000095463"/>
    </source>
</evidence>
<reference evidence="2 3" key="1">
    <citation type="journal article" date="2015" name="Genome Announc.">
        <title>Genome Assemblies of Three Soil-Associated Devosia species: D. insulae, D. limi, and D. soli.</title>
        <authorList>
            <person name="Hassan Y.I."/>
            <person name="Lepp D."/>
            <person name="Zhou T."/>
        </authorList>
    </citation>
    <scope>NUCLEOTIDE SEQUENCE [LARGE SCALE GENOMIC DNA]</scope>
    <source>
        <strain evidence="2 3">DS-56</strain>
    </source>
</reference>
<dbReference type="GO" id="GO:0016747">
    <property type="term" value="F:acyltransferase activity, transferring groups other than amino-acyl groups"/>
    <property type="evidence" value="ECO:0007669"/>
    <property type="project" value="InterPro"/>
</dbReference>
<dbReference type="Gene3D" id="1.10.287.900">
    <property type="entry name" value="The crystal structure of the spermine/spermidine acetyltransferase from enterococcus faecali"/>
    <property type="match status" value="1"/>
</dbReference>
<keyword evidence="3" id="KW-1185">Reference proteome</keyword>
<dbReference type="RefSeq" id="WP_069909979.1">
    <property type="nucleotide sequence ID" value="NZ_LAJE02000184.1"/>
</dbReference>
<dbReference type="Gene3D" id="3.40.630.30">
    <property type="match status" value="1"/>
</dbReference>
<sequence length="147" mass="15753">MSPVVRLEPVTPANRAQLVALSVAAQQRDFVATNAESLREAEGNPACFPFAITVDGSVLGFAMYALDPDDGNYWIYRLMVDQRHQHRGIGRAALAELIALMSALLNCPRIVLGVEPTNTSARALYTSAGFVATGETIGGEDVMCLTL</sequence>
<dbReference type="InterPro" id="IPR027455">
    <property type="entry name" value="Sper_AcTfrase_N"/>
</dbReference>
<dbReference type="InterPro" id="IPR000182">
    <property type="entry name" value="GNAT_dom"/>
</dbReference>
<dbReference type="OrthoDB" id="9127144at2"/>
<protein>
    <recommendedName>
        <fullName evidence="1">N-acetyltransferase domain-containing protein</fullName>
    </recommendedName>
</protein>
<dbReference type="InterPro" id="IPR016181">
    <property type="entry name" value="Acyl_CoA_acyltransferase"/>
</dbReference>
<accession>A0A1E5XQG3</accession>
<feature type="domain" description="N-acetyltransferase" evidence="1">
    <location>
        <begin position="5"/>
        <end position="147"/>
    </location>
</feature>
<dbReference type="EMBL" id="LAJE02000184">
    <property type="protein sequence ID" value="OEO30823.1"/>
    <property type="molecule type" value="Genomic_DNA"/>
</dbReference>
<proteinExistence type="predicted"/>